<evidence type="ECO:0000256" key="1">
    <source>
        <dbReference type="SAM" id="Phobius"/>
    </source>
</evidence>
<gene>
    <name evidence="2" type="ORF">FHP05_04785</name>
</gene>
<keyword evidence="1" id="KW-0472">Membrane</keyword>
<evidence type="ECO:0000313" key="3">
    <source>
        <dbReference type="Proteomes" id="UP000321574"/>
    </source>
</evidence>
<feature type="transmembrane region" description="Helical" evidence="1">
    <location>
        <begin position="140"/>
        <end position="157"/>
    </location>
</feature>
<organism evidence="2 3">
    <name type="scientific">Cerasibacillus terrae</name>
    <dbReference type="NCBI Taxonomy" id="2498845"/>
    <lineage>
        <taxon>Bacteria</taxon>
        <taxon>Bacillati</taxon>
        <taxon>Bacillota</taxon>
        <taxon>Bacilli</taxon>
        <taxon>Bacillales</taxon>
        <taxon>Bacillaceae</taxon>
        <taxon>Cerasibacillus</taxon>
    </lineage>
</organism>
<proteinExistence type="predicted"/>
<protein>
    <recommendedName>
        <fullName evidence="4">Cytochrome b561 bacterial/Ni-hydrogenase domain-containing protein</fullName>
    </recommendedName>
</protein>
<feature type="transmembrane region" description="Helical" evidence="1">
    <location>
        <begin position="80"/>
        <end position="100"/>
    </location>
</feature>
<keyword evidence="3" id="KW-1185">Reference proteome</keyword>
<dbReference type="Proteomes" id="UP000321574">
    <property type="component" value="Unassembled WGS sequence"/>
</dbReference>
<dbReference type="EMBL" id="VDUW01000002">
    <property type="protein sequence ID" value="TXL66702.1"/>
    <property type="molecule type" value="Genomic_DNA"/>
</dbReference>
<feature type="transmembrane region" description="Helical" evidence="1">
    <location>
        <begin position="27"/>
        <end position="46"/>
    </location>
</feature>
<keyword evidence="1" id="KW-0812">Transmembrane</keyword>
<feature type="transmembrane region" description="Helical" evidence="1">
    <location>
        <begin position="106"/>
        <end position="128"/>
    </location>
</feature>
<evidence type="ECO:0000313" key="2">
    <source>
        <dbReference type="EMBL" id="TXL66702.1"/>
    </source>
</evidence>
<reference evidence="2 3" key="1">
    <citation type="submission" date="2019-06" db="EMBL/GenBank/DDBJ databases">
        <title>Cerasibacillus sp. nov., isolated from maize field.</title>
        <authorList>
            <person name="Lin S.-Y."/>
            <person name="Tsai C.-F."/>
            <person name="Young C.-C."/>
        </authorList>
    </citation>
    <scope>NUCLEOTIDE SEQUENCE [LARGE SCALE GENOMIC DNA]</scope>
    <source>
        <strain evidence="2 3">CC-CFT480</strain>
    </source>
</reference>
<evidence type="ECO:0008006" key="4">
    <source>
        <dbReference type="Google" id="ProtNLM"/>
    </source>
</evidence>
<feature type="transmembrane region" description="Helical" evidence="1">
    <location>
        <begin position="5"/>
        <end position="21"/>
    </location>
</feature>
<dbReference type="AlphaFoldDB" id="A0A5C8P0B4"/>
<sequence length="158" mass="18325">MSKWFLLNIILLGIAIWKFVTNGLFPAVPTHIMIGFLAVLFYLFNWTRHAVFSTIRDVPNRQTKIKYANLSKKVLPFHKWTGTTALLIALIHATIVIHTYGFQWQIAKFITGTLALIILAGIITTGWMRLYRPTIAKRMTHLYLGMALFWMILLHIWL</sequence>
<comment type="caution">
    <text evidence="2">The sequence shown here is derived from an EMBL/GenBank/DDBJ whole genome shotgun (WGS) entry which is preliminary data.</text>
</comment>
<keyword evidence="1" id="KW-1133">Transmembrane helix</keyword>
<name>A0A5C8P0B4_9BACI</name>
<dbReference type="RefSeq" id="WP_147666101.1">
    <property type="nucleotide sequence ID" value="NZ_VDUW01000002.1"/>
</dbReference>
<dbReference type="OrthoDB" id="2389935at2"/>
<accession>A0A5C8P0B4</accession>